<dbReference type="Proteomes" id="UP000660680">
    <property type="component" value="Unassembled WGS sequence"/>
</dbReference>
<dbReference type="CDD" id="cd03801">
    <property type="entry name" value="GT4_PimA-like"/>
    <property type="match status" value="1"/>
</dbReference>
<dbReference type="SUPFAM" id="SSF53756">
    <property type="entry name" value="UDP-Glycosyltransferase/glycogen phosphorylase"/>
    <property type="match status" value="1"/>
</dbReference>
<comment type="caution">
    <text evidence="1">The sequence shown here is derived from an EMBL/GenBank/DDBJ whole genome shotgun (WGS) entry which is preliminary data.</text>
</comment>
<evidence type="ECO:0008006" key="3">
    <source>
        <dbReference type="Google" id="ProtNLM"/>
    </source>
</evidence>
<keyword evidence="2" id="KW-1185">Reference proteome</keyword>
<proteinExistence type="predicted"/>
<evidence type="ECO:0000313" key="2">
    <source>
        <dbReference type="Proteomes" id="UP000660680"/>
    </source>
</evidence>
<dbReference type="Pfam" id="PF13692">
    <property type="entry name" value="Glyco_trans_1_4"/>
    <property type="match status" value="1"/>
</dbReference>
<dbReference type="GO" id="GO:0016757">
    <property type="term" value="F:glycosyltransferase activity"/>
    <property type="evidence" value="ECO:0007669"/>
    <property type="project" value="TreeGrafter"/>
</dbReference>
<dbReference type="InterPro" id="IPR050194">
    <property type="entry name" value="Glycosyltransferase_grp1"/>
</dbReference>
<organism evidence="1 2">
    <name type="scientific">Actinokineospora fastidiosa</name>
    <dbReference type="NCBI Taxonomy" id="1816"/>
    <lineage>
        <taxon>Bacteria</taxon>
        <taxon>Bacillati</taxon>
        <taxon>Actinomycetota</taxon>
        <taxon>Actinomycetes</taxon>
        <taxon>Pseudonocardiales</taxon>
        <taxon>Pseudonocardiaceae</taxon>
        <taxon>Actinokineospora</taxon>
    </lineage>
</organism>
<protein>
    <recommendedName>
        <fullName evidence="3">Glycosyltransferase</fullName>
    </recommendedName>
</protein>
<evidence type="ECO:0000313" key="1">
    <source>
        <dbReference type="EMBL" id="GGS59529.1"/>
    </source>
</evidence>
<accession>A0A918GT43</accession>
<reference evidence="1" key="2">
    <citation type="submission" date="2020-09" db="EMBL/GenBank/DDBJ databases">
        <authorList>
            <person name="Sun Q."/>
            <person name="Ohkuma M."/>
        </authorList>
    </citation>
    <scope>NUCLEOTIDE SEQUENCE</scope>
    <source>
        <strain evidence="1">JCM 3276</strain>
    </source>
</reference>
<dbReference type="AlphaFoldDB" id="A0A918GT43"/>
<dbReference type="RefSeq" id="WP_189214269.1">
    <property type="nucleotide sequence ID" value="NZ_BMRB01000011.1"/>
</dbReference>
<name>A0A918GT43_9PSEU</name>
<sequence>MPDASKALTVAFVLASYTSDAPAGMERATAALAEGLRQLGHRALIITAIEPDPIEHGIDEDLVVLGSVGVTFPADDGELREAISTHGQDEIIAADLGALYRHHRVDTAVYVDALWGLGRLAPACPGVRTVLAMHVVGHDQDLVPALERADVVFTPSTTVLGQAHDRSYDSTCWRVVPNALLVDHGAPDARQREALRQGGPVRVLARLGPEKNVRALLDAGRLVDRGIEVVLAQAGFEHAAGAQAAEYRRCAHSAAHLLMGSIRDGGLPWDQVQSWLADAAVVIVPSLKETFGLIALEAMSTGTPVVAFDVDNLPALIGTGEEAGGIVVPRARGEFGLWDAAEVLLDDPVRYAALSRAAYYRSRDYLPTTVAHDFLKAVR</sequence>
<dbReference type="PANTHER" id="PTHR45947">
    <property type="entry name" value="SULFOQUINOVOSYL TRANSFERASE SQD2"/>
    <property type="match status" value="1"/>
</dbReference>
<dbReference type="Gene3D" id="3.40.50.2000">
    <property type="entry name" value="Glycogen Phosphorylase B"/>
    <property type="match status" value="2"/>
</dbReference>
<gene>
    <name evidence="1" type="ORF">GCM10010171_63100</name>
</gene>
<dbReference type="PANTHER" id="PTHR45947:SF13">
    <property type="entry name" value="TRANSFERASE"/>
    <property type="match status" value="1"/>
</dbReference>
<reference evidence="1" key="1">
    <citation type="journal article" date="2014" name="Int. J. Syst. Evol. Microbiol.">
        <title>Complete genome sequence of Corynebacterium casei LMG S-19264T (=DSM 44701T), isolated from a smear-ripened cheese.</title>
        <authorList>
            <consortium name="US DOE Joint Genome Institute (JGI-PGF)"/>
            <person name="Walter F."/>
            <person name="Albersmeier A."/>
            <person name="Kalinowski J."/>
            <person name="Ruckert C."/>
        </authorList>
    </citation>
    <scope>NUCLEOTIDE SEQUENCE</scope>
    <source>
        <strain evidence="1">JCM 3276</strain>
    </source>
</reference>
<dbReference type="EMBL" id="BMRB01000011">
    <property type="protein sequence ID" value="GGS59529.1"/>
    <property type="molecule type" value="Genomic_DNA"/>
</dbReference>